<keyword evidence="2" id="KW-0548">Nucleotidyltransferase</keyword>
<dbReference type="InterPro" id="IPR007238">
    <property type="entry name" value="DNA_primase_lsu_euk/arc"/>
</dbReference>
<dbReference type="GO" id="GO:0016779">
    <property type="term" value="F:nucleotidyltransferase activity"/>
    <property type="evidence" value="ECO:0007669"/>
    <property type="project" value="UniProtKB-KW"/>
</dbReference>
<dbReference type="GO" id="GO:0005658">
    <property type="term" value="C:alpha DNA polymerase:primase complex"/>
    <property type="evidence" value="ECO:0007669"/>
    <property type="project" value="TreeGrafter"/>
</dbReference>
<evidence type="ECO:0000256" key="1">
    <source>
        <dbReference type="SAM" id="MobiDB-lite"/>
    </source>
</evidence>
<evidence type="ECO:0000313" key="2">
    <source>
        <dbReference type="EMBL" id="ERE84056.1"/>
    </source>
</evidence>
<proteinExistence type="predicted"/>
<organism evidence="2 3">
    <name type="scientific">Cricetulus griseus</name>
    <name type="common">Chinese hamster</name>
    <name type="synonym">Cricetulus barabensis griseus</name>
    <dbReference type="NCBI Taxonomy" id="10029"/>
    <lineage>
        <taxon>Eukaryota</taxon>
        <taxon>Metazoa</taxon>
        <taxon>Chordata</taxon>
        <taxon>Craniata</taxon>
        <taxon>Vertebrata</taxon>
        <taxon>Euteleostomi</taxon>
        <taxon>Mammalia</taxon>
        <taxon>Eutheria</taxon>
        <taxon>Euarchontoglires</taxon>
        <taxon>Glires</taxon>
        <taxon>Rodentia</taxon>
        <taxon>Myomorpha</taxon>
        <taxon>Muroidea</taxon>
        <taxon>Cricetidae</taxon>
        <taxon>Cricetinae</taxon>
        <taxon>Cricetulus</taxon>
    </lineage>
</organism>
<protein>
    <submittedName>
        <fullName evidence="2">DNA primase large subunit-like protein</fullName>
        <ecNumber evidence="2">2.7.7.-</ecNumber>
    </submittedName>
</protein>
<reference evidence="3" key="1">
    <citation type="journal article" date="2013" name="Nat. Biotechnol.">
        <title>Chinese hamster genome sequenced from sorted chromosomes.</title>
        <authorList>
            <person name="Brinkrolf K."/>
            <person name="Rupp O."/>
            <person name="Laux H."/>
            <person name="Kollin F."/>
            <person name="Ernst W."/>
            <person name="Linke B."/>
            <person name="Kofler R."/>
            <person name="Romand S."/>
            <person name="Hesse F."/>
            <person name="Budach W.E."/>
            <person name="Galosy S."/>
            <person name="Muller D."/>
            <person name="Noll T."/>
            <person name="Wienberg J."/>
            <person name="Jostock T."/>
            <person name="Leonard M."/>
            <person name="Grillari J."/>
            <person name="Tauch A."/>
            <person name="Goesmann A."/>
            <person name="Helk B."/>
            <person name="Mott J.E."/>
            <person name="Puhler A."/>
            <person name="Borth N."/>
        </authorList>
    </citation>
    <scope>NUCLEOTIDE SEQUENCE [LARGE SCALE GENOMIC DNA]</scope>
    <source>
        <strain evidence="3">17A/GY</strain>
    </source>
</reference>
<dbReference type="GO" id="GO:0051539">
    <property type="term" value="F:4 iron, 4 sulfur cluster binding"/>
    <property type="evidence" value="ECO:0007669"/>
    <property type="project" value="UniProtKB-KW"/>
</dbReference>
<name>A0A061IH71_CRIGR</name>
<dbReference type="GO" id="GO:0006269">
    <property type="term" value="P:DNA replication, synthesis of primer"/>
    <property type="evidence" value="ECO:0007669"/>
    <property type="project" value="UniProtKB-KW"/>
</dbReference>
<keyword evidence="2" id="KW-0808">Transferase</keyword>
<dbReference type="EMBL" id="KE668275">
    <property type="protein sequence ID" value="ERE84056.1"/>
    <property type="molecule type" value="Genomic_DNA"/>
</dbReference>
<dbReference type="AlphaFoldDB" id="A0A061IH71"/>
<dbReference type="EC" id="2.7.7.-" evidence="2"/>
<dbReference type="Gene3D" id="1.20.930.80">
    <property type="match status" value="1"/>
</dbReference>
<sequence length="178" mass="20829">MESALHFYLGVKFMHMHCCIRPCSAHGGQKRTKDSPGAVASATEPSDEYEPRRRYHISHFTLRLKYCQYEDLRRWFIQQEMDLLRFRFNILPKDKVQNFLKDNHLHFEAVSDEEKSLREQDITASSPSLSGVKWESVSVYKIPFADALDLSRGRKVYLEDDLAYVPLKDIVAIILNEF</sequence>
<feature type="region of interest" description="Disordered" evidence="1">
    <location>
        <begin position="26"/>
        <end position="47"/>
    </location>
</feature>
<dbReference type="Pfam" id="PF26466">
    <property type="entry name" value="DNA_primase_lrg_N"/>
    <property type="match status" value="1"/>
</dbReference>
<dbReference type="GO" id="GO:0006270">
    <property type="term" value="P:DNA replication initiation"/>
    <property type="evidence" value="ECO:0007669"/>
    <property type="project" value="TreeGrafter"/>
</dbReference>
<dbReference type="GO" id="GO:0046872">
    <property type="term" value="F:metal ion binding"/>
    <property type="evidence" value="ECO:0007669"/>
    <property type="project" value="UniProtKB-KW"/>
</dbReference>
<dbReference type="Proteomes" id="UP000030759">
    <property type="component" value="Unassembled WGS sequence"/>
</dbReference>
<dbReference type="PANTHER" id="PTHR10537">
    <property type="entry name" value="DNA PRIMASE LARGE SUBUNIT"/>
    <property type="match status" value="1"/>
</dbReference>
<dbReference type="PANTHER" id="PTHR10537:SF3">
    <property type="entry name" value="DNA PRIMASE LARGE SUBUNIT"/>
    <property type="match status" value="1"/>
</dbReference>
<accession>A0A061IH71</accession>
<evidence type="ECO:0000313" key="3">
    <source>
        <dbReference type="Proteomes" id="UP000030759"/>
    </source>
</evidence>
<gene>
    <name evidence="2" type="ORF">H671_2g6260</name>
</gene>